<evidence type="ECO:0000313" key="1">
    <source>
        <dbReference type="EMBL" id="KAK2082311.1"/>
    </source>
</evidence>
<protein>
    <submittedName>
        <fullName evidence="1">Uncharacterized protein</fullName>
    </submittedName>
</protein>
<dbReference type="Proteomes" id="UP001266305">
    <property type="component" value="Unassembled WGS sequence"/>
</dbReference>
<evidence type="ECO:0000313" key="2">
    <source>
        <dbReference type="Proteomes" id="UP001266305"/>
    </source>
</evidence>
<comment type="caution">
    <text evidence="1">The sequence shown here is derived from an EMBL/GenBank/DDBJ whole genome shotgun (WGS) entry which is preliminary data.</text>
</comment>
<feature type="non-terminal residue" evidence="1">
    <location>
        <position position="71"/>
    </location>
</feature>
<sequence length="71" mass="7776">QEIPRWKSSMGCQHGCFGQVRQFSTQNTLVWEPFSLAHSTDKKGDGNREPGQEIPQQKSAMNLSVAVSAGA</sequence>
<proteinExistence type="predicted"/>
<gene>
    <name evidence="1" type="ORF">P7K49_040540</name>
</gene>
<keyword evidence="2" id="KW-1185">Reference proteome</keyword>
<accession>A0ABQ9TC57</accession>
<feature type="non-terminal residue" evidence="1">
    <location>
        <position position="1"/>
    </location>
</feature>
<dbReference type="EMBL" id="JASSZA010000041">
    <property type="protein sequence ID" value="KAK2082311.1"/>
    <property type="molecule type" value="Genomic_DNA"/>
</dbReference>
<organism evidence="1 2">
    <name type="scientific">Saguinus oedipus</name>
    <name type="common">Cotton-top tamarin</name>
    <name type="synonym">Oedipomidas oedipus</name>
    <dbReference type="NCBI Taxonomy" id="9490"/>
    <lineage>
        <taxon>Eukaryota</taxon>
        <taxon>Metazoa</taxon>
        <taxon>Chordata</taxon>
        <taxon>Craniata</taxon>
        <taxon>Vertebrata</taxon>
        <taxon>Euteleostomi</taxon>
        <taxon>Mammalia</taxon>
        <taxon>Eutheria</taxon>
        <taxon>Euarchontoglires</taxon>
        <taxon>Primates</taxon>
        <taxon>Haplorrhini</taxon>
        <taxon>Platyrrhini</taxon>
        <taxon>Cebidae</taxon>
        <taxon>Callitrichinae</taxon>
        <taxon>Saguinus</taxon>
    </lineage>
</organism>
<name>A0ABQ9TC57_SAGOE</name>
<reference evidence="1 2" key="1">
    <citation type="submission" date="2023-05" db="EMBL/GenBank/DDBJ databases">
        <title>B98-5 Cell Line De Novo Hybrid Assembly: An Optical Mapping Approach.</title>
        <authorList>
            <person name="Kananen K."/>
            <person name="Auerbach J.A."/>
            <person name="Kautto E."/>
            <person name="Blachly J.S."/>
        </authorList>
    </citation>
    <scope>NUCLEOTIDE SEQUENCE [LARGE SCALE GENOMIC DNA]</scope>
    <source>
        <strain evidence="1">B95-8</strain>
        <tissue evidence="1">Cell line</tissue>
    </source>
</reference>